<keyword evidence="1" id="KW-0472">Membrane</keyword>
<evidence type="ECO:0000313" key="3">
    <source>
        <dbReference type="Proteomes" id="UP001158067"/>
    </source>
</evidence>
<keyword evidence="3" id="KW-1185">Reference proteome</keyword>
<proteinExistence type="predicted"/>
<organism evidence="2 3">
    <name type="scientific">Neorhodopirellula lusitana</name>
    <dbReference type="NCBI Taxonomy" id="445327"/>
    <lineage>
        <taxon>Bacteria</taxon>
        <taxon>Pseudomonadati</taxon>
        <taxon>Planctomycetota</taxon>
        <taxon>Planctomycetia</taxon>
        <taxon>Pirellulales</taxon>
        <taxon>Pirellulaceae</taxon>
        <taxon>Neorhodopirellula</taxon>
    </lineage>
</organism>
<comment type="caution">
    <text evidence="2">The sequence shown here is derived from an EMBL/GenBank/DDBJ whole genome shotgun (WGS) entry which is preliminary data.</text>
</comment>
<dbReference type="Proteomes" id="UP001158067">
    <property type="component" value="Unassembled WGS sequence"/>
</dbReference>
<feature type="transmembrane region" description="Helical" evidence="1">
    <location>
        <begin position="60"/>
        <end position="77"/>
    </location>
</feature>
<evidence type="ECO:0000256" key="1">
    <source>
        <dbReference type="SAM" id="Phobius"/>
    </source>
</evidence>
<dbReference type="RefSeq" id="WP_283430293.1">
    <property type="nucleotide sequence ID" value="NZ_CAWLDM010000001.1"/>
</dbReference>
<reference evidence="2 3" key="1">
    <citation type="submission" date="2017-05" db="EMBL/GenBank/DDBJ databases">
        <authorList>
            <person name="Varghese N."/>
            <person name="Submissions S."/>
        </authorList>
    </citation>
    <scope>NUCLEOTIDE SEQUENCE [LARGE SCALE GENOMIC DNA]</scope>
    <source>
        <strain evidence="2 3">DSM 25457</strain>
    </source>
</reference>
<name>A0ABY1PNS3_9BACT</name>
<keyword evidence="1" id="KW-0812">Transmembrane</keyword>
<gene>
    <name evidence="2" type="ORF">SAMN06265222_10116</name>
</gene>
<protein>
    <submittedName>
        <fullName evidence="2">Uncharacterized protein</fullName>
    </submittedName>
</protein>
<sequence>MWRSLFMALGIMAIIVGVETLLIDSANMYAAAESTAVDFIDPSGTPAVNTKVWQPGEKFPWAMLAIGTIVVLYAITLPKRWHSHGDG</sequence>
<accession>A0ABY1PNS3</accession>
<evidence type="ECO:0000313" key="2">
    <source>
        <dbReference type="EMBL" id="SMP37719.1"/>
    </source>
</evidence>
<keyword evidence="1" id="KW-1133">Transmembrane helix</keyword>
<dbReference type="EMBL" id="FXUG01000001">
    <property type="protein sequence ID" value="SMP37719.1"/>
    <property type="molecule type" value="Genomic_DNA"/>
</dbReference>